<dbReference type="InterPro" id="IPR036890">
    <property type="entry name" value="HATPase_C_sf"/>
</dbReference>
<dbReference type="PANTHER" id="PTHR45453">
    <property type="entry name" value="PHOSPHATE REGULON SENSOR PROTEIN PHOR"/>
    <property type="match status" value="1"/>
</dbReference>
<dbReference type="CDD" id="cd00082">
    <property type="entry name" value="HisKA"/>
    <property type="match status" value="1"/>
</dbReference>
<keyword evidence="4" id="KW-1003">Cell membrane</keyword>
<dbReference type="CDD" id="cd00075">
    <property type="entry name" value="HATPase"/>
    <property type="match status" value="1"/>
</dbReference>
<comment type="catalytic activity">
    <reaction evidence="1">
        <text>ATP + protein L-histidine = ADP + protein N-phospho-L-histidine.</text>
        <dbReference type="EC" id="2.7.13.3"/>
    </reaction>
</comment>
<dbReference type="GeneID" id="86821760"/>
<dbReference type="SMART" id="SM00387">
    <property type="entry name" value="HATPase_c"/>
    <property type="match status" value="1"/>
</dbReference>
<evidence type="ECO:0000259" key="12">
    <source>
        <dbReference type="PROSITE" id="PS50109"/>
    </source>
</evidence>
<evidence type="ECO:0000256" key="8">
    <source>
        <dbReference type="ARBA" id="ARBA00022989"/>
    </source>
</evidence>
<dbReference type="Gene3D" id="3.30.565.10">
    <property type="entry name" value="Histidine kinase-like ATPase, C-terminal domain"/>
    <property type="match status" value="1"/>
</dbReference>
<evidence type="ECO:0000313" key="13">
    <source>
        <dbReference type="EMBL" id="EEG50529.1"/>
    </source>
</evidence>
<protein>
    <recommendedName>
        <fullName evidence="3">histidine kinase</fullName>
        <ecNumber evidence="3">2.7.13.3</ecNumber>
    </recommendedName>
</protein>
<dbReference type="GO" id="GO:0000155">
    <property type="term" value="F:phosphorelay sensor kinase activity"/>
    <property type="evidence" value="ECO:0007669"/>
    <property type="project" value="InterPro"/>
</dbReference>
<evidence type="ECO:0000256" key="4">
    <source>
        <dbReference type="ARBA" id="ARBA00022475"/>
    </source>
</evidence>
<dbReference type="GO" id="GO:0016036">
    <property type="term" value="P:cellular response to phosphate starvation"/>
    <property type="evidence" value="ECO:0007669"/>
    <property type="project" value="TreeGrafter"/>
</dbReference>
<dbReference type="SUPFAM" id="SSF47384">
    <property type="entry name" value="Homodimeric domain of signal transducing histidine kinase"/>
    <property type="match status" value="1"/>
</dbReference>
<dbReference type="GO" id="GO:0005886">
    <property type="term" value="C:plasma membrane"/>
    <property type="evidence" value="ECO:0007669"/>
    <property type="project" value="UniProtKB-SubCell"/>
</dbReference>
<feature type="transmembrane region" description="Helical" evidence="11">
    <location>
        <begin position="12"/>
        <end position="33"/>
    </location>
</feature>
<keyword evidence="8 11" id="KW-1133">Transmembrane helix</keyword>
<evidence type="ECO:0000256" key="10">
    <source>
        <dbReference type="ARBA" id="ARBA00023136"/>
    </source>
</evidence>
<dbReference type="Pfam" id="PF02518">
    <property type="entry name" value="HATPase_c"/>
    <property type="match status" value="1"/>
</dbReference>
<dbReference type="EC" id="2.7.13.3" evidence="3"/>
<keyword evidence="6 11" id="KW-0812">Transmembrane</keyword>
<dbReference type="AlphaFoldDB" id="C0CI51"/>
<dbReference type="SMART" id="SM00388">
    <property type="entry name" value="HisKA"/>
    <property type="match status" value="1"/>
</dbReference>
<evidence type="ECO:0000256" key="6">
    <source>
        <dbReference type="ARBA" id="ARBA00022692"/>
    </source>
</evidence>
<dbReference type="SUPFAM" id="SSF55874">
    <property type="entry name" value="ATPase domain of HSP90 chaperone/DNA topoisomerase II/histidine kinase"/>
    <property type="match status" value="1"/>
</dbReference>
<gene>
    <name evidence="13" type="ORF">RUMHYD_00515</name>
</gene>
<dbReference type="eggNOG" id="COG2205">
    <property type="taxonomic scope" value="Bacteria"/>
</dbReference>
<keyword evidence="14" id="KW-1185">Reference proteome</keyword>
<dbReference type="InterPro" id="IPR003661">
    <property type="entry name" value="HisK_dim/P_dom"/>
</dbReference>
<dbReference type="InterPro" id="IPR036097">
    <property type="entry name" value="HisK_dim/P_sf"/>
</dbReference>
<sequence>MKGSTIYENEKVLFGICVAEVLLGGGTFCFFLICPQWILVIFAVFLACTLGNFILGFRRIRRQVNRTMELVDDTIEQLILHHECRYFEENEDNLLGKFQSQIVRLYQILSSYEEHEKRQKEQLEESISDLVHQINTPIANLQLYSSLLEQEEITCEERKVFSKNIRDQADKLEWLGENFSKISRLEHGMICLRPSIGKLLPVVLAAVDEVALKAKGREQEIRLLGDQCLEAWFDPKWTEEVFFNLLDNAVKYSNPKSVIDIRIEDYEMHIRVSVITRGQLPGKDEIPKLFQRFYRGKNAGRAEGVGLGLYLVREIMRNQKGYVKVSTDKKEEVTFSVSFRKNAEETGTAVQGNSSLQRAHPL</sequence>
<keyword evidence="5" id="KW-0808">Transferase</keyword>
<dbReference type="HOGENOM" id="CLU_000445_89_3_9"/>
<dbReference type="InterPro" id="IPR005467">
    <property type="entry name" value="His_kinase_dom"/>
</dbReference>
<keyword evidence="10 11" id="KW-0472">Membrane</keyword>
<proteinExistence type="predicted"/>
<dbReference type="InterPro" id="IPR003594">
    <property type="entry name" value="HATPase_dom"/>
</dbReference>
<dbReference type="InterPro" id="IPR050351">
    <property type="entry name" value="BphY/WalK/GraS-like"/>
</dbReference>
<dbReference type="Proteomes" id="UP000003100">
    <property type="component" value="Unassembled WGS sequence"/>
</dbReference>
<dbReference type="PATRIC" id="fig|476272.21.peg.3520"/>
<evidence type="ECO:0000256" key="11">
    <source>
        <dbReference type="SAM" id="Phobius"/>
    </source>
</evidence>
<organism evidence="13 14">
    <name type="scientific">Blautia hydrogenotrophica (strain DSM 10507 / JCM 14656 / S5a33)</name>
    <name type="common">Ruminococcus hydrogenotrophicus</name>
    <dbReference type="NCBI Taxonomy" id="476272"/>
    <lineage>
        <taxon>Bacteria</taxon>
        <taxon>Bacillati</taxon>
        <taxon>Bacillota</taxon>
        <taxon>Clostridia</taxon>
        <taxon>Lachnospirales</taxon>
        <taxon>Lachnospiraceae</taxon>
        <taxon>Blautia</taxon>
    </lineage>
</organism>
<dbReference type="RefSeq" id="WP_005945778.1">
    <property type="nucleotide sequence ID" value="NZ_CP136423.1"/>
</dbReference>
<dbReference type="EMBL" id="ACBZ01000018">
    <property type="protein sequence ID" value="EEG50529.1"/>
    <property type="molecule type" value="Genomic_DNA"/>
</dbReference>
<keyword evidence="9" id="KW-0902">Two-component regulatory system</keyword>
<evidence type="ECO:0000256" key="2">
    <source>
        <dbReference type="ARBA" id="ARBA00004651"/>
    </source>
</evidence>
<evidence type="ECO:0000256" key="7">
    <source>
        <dbReference type="ARBA" id="ARBA00022777"/>
    </source>
</evidence>
<dbReference type="PROSITE" id="PS50109">
    <property type="entry name" value="HIS_KIN"/>
    <property type="match status" value="1"/>
</dbReference>
<reference evidence="13 14" key="1">
    <citation type="submission" date="2009-01" db="EMBL/GenBank/DDBJ databases">
        <authorList>
            <person name="Fulton L."/>
            <person name="Clifton S."/>
            <person name="Fulton B."/>
            <person name="Xu J."/>
            <person name="Minx P."/>
            <person name="Pepin K.H."/>
            <person name="Johnson M."/>
            <person name="Bhonagiri V."/>
            <person name="Nash W.E."/>
            <person name="Mardis E.R."/>
            <person name="Wilson R.K."/>
        </authorList>
    </citation>
    <scope>NUCLEOTIDE SEQUENCE [LARGE SCALE GENOMIC DNA]</scope>
    <source>
        <strain evidence="14">DSM 10507 / JCM 14656 / S5a33</strain>
    </source>
</reference>
<dbReference type="Pfam" id="PF00512">
    <property type="entry name" value="HisKA"/>
    <property type="match status" value="1"/>
</dbReference>
<feature type="domain" description="Histidine kinase" evidence="12">
    <location>
        <begin position="129"/>
        <end position="343"/>
    </location>
</feature>
<evidence type="ECO:0000256" key="1">
    <source>
        <dbReference type="ARBA" id="ARBA00000085"/>
    </source>
</evidence>
<evidence type="ECO:0000256" key="3">
    <source>
        <dbReference type="ARBA" id="ARBA00012438"/>
    </source>
</evidence>
<feature type="transmembrane region" description="Helical" evidence="11">
    <location>
        <begin position="39"/>
        <end position="57"/>
    </location>
</feature>
<accession>C0CI51</accession>
<evidence type="ECO:0000256" key="5">
    <source>
        <dbReference type="ARBA" id="ARBA00022679"/>
    </source>
</evidence>
<evidence type="ECO:0000256" key="9">
    <source>
        <dbReference type="ARBA" id="ARBA00023012"/>
    </source>
</evidence>
<name>C0CI51_BLAHS</name>
<comment type="subcellular location">
    <subcellularLocation>
        <location evidence="2">Cell membrane</location>
        <topology evidence="2">Multi-pass membrane protein</topology>
    </subcellularLocation>
</comment>
<evidence type="ECO:0000313" key="14">
    <source>
        <dbReference type="Proteomes" id="UP000003100"/>
    </source>
</evidence>
<dbReference type="PANTHER" id="PTHR45453:SF2">
    <property type="entry name" value="HISTIDINE KINASE"/>
    <property type="match status" value="1"/>
</dbReference>
<dbReference type="Gene3D" id="1.10.287.130">
    <property type="match status" value="1"/>
</dbReference>
<keyword evidence="7" id="KW-0418">Kinase</keyword>
<dbReference type="GO" id="GO:0004721">
    <property type="term" value="F:phosphoprotein phosphatase activity"/>
    <property type="evidence" value="ECO:0007669"/>
    <property type="project" value="TreeGrafter"/>
</dbReference>
<reference evidence="13 14" key="2">
    <citation type="submission" date="2009-02" db="EMBL/GenBank/DDBJ databases">
        <title>Draft genome sequence of Blautia hydrogenotrophica DSM 10507 (Ruminococcus hydrogenotrophicus DSM 10507).</title>
        <authorList>
            <person name="Sudarsanam P."/>
            <person name="Ley R."/>
            <person name="Guruge J."/>
            <person name="Turnbaugh P.J."/>
            <person name="Mahowald M."/>
            <person name="Liep D."/>
            <person name="Gordon J."/>
        </authorList>
    </citation>
    <scope>NUCLEOTIDE SEQUENCE [LARGE SCALE GENOMIC DNA]</scope>
    <source>
        <strain evidence="14">DSM 10507 / JCM 14656 / S5a33</strain>
    </source>
</reference>